<dbReference type="InterPro" id="IPR013249">
    <property type="entry name" value="RNA_pol_sigma70_r4_t2"/>
</dbReference>
<keyword evidence="5" id="KW-0804">Transcription</keyword>
<dbReference type="Pfam" id="PF04542">
    <property type="entry name" value="Sigma70_r2"/>
    <property type="match status" value="1"/>
</dbReference>
<dbReference type="PANTHER" id="PTHR43133">
    <property type="entry name" value="RNA POLYMERASE ECF-TYPE SIGMA FACTO"/>
    <property type="match status" value="1"/>
</dbReference>
<accession>A0A1G4RA12</accession>
<evidence type="ECO:0000256" key="3">
    <source>
        <dbReference type="ARBA" id="ARBA00023082"/>
    </source>
</evidence>
<dbReference type="GO" id="GO:0016987">
    <property type="term" value="F:sigma factor activity"/>
    <property type="evidence" value="ECO:0007669"/>
    <property type="project" value="UniProtKB-KW"/>
</dbReference>
<dbReference type="InterPro" id="IPR036388">
    <property type="entry name" value="WH-like_DNA-bd_sf"/>
</dbReference>
<dbReference type="PANTHER" id="PTHR43133:SF8">
    <property type="entry name" value="RNA POLYMERASE SIGMA FACTOR HI_1459-RELATED"/>
    <property type="match status" value="1"/>
</dbReference>
<dbReference type="EMBL" id="FMTS01000002">
    <property type="protein sequence ID" value="SCW53465.1"/>
    <property type="molecule type" value="Genomic_DNA"/>
</dbReference>
<dbReference type="Pfam" id="PF08281">
    <property type="entry name" value="Sigma70_r4_2"/>
    <property type="match status" value="1"/>
</dbReference>
<keyword evidence="3" id="KW-0731">Sigma factor</keyword>
<organism evidence="8 9">
    <name type="scientific">Asticcacaulis taihuensis</name>
    <dbReference type="NCBI Taxonomy" id="260084"/>
    <lineage>
        <taxon>Bacteria</taxon>
        <taxon>Pseudomonadati</taxon>
        <taxon>Pseudomonadota</taxon>
        <taxon>Alphaproteobacteria</taxon>
        <taxon>Caulobacterales</taxon>
        <taxon>Caulobacteraceae</taxon>
        <taxon>Asticcacaulis</taxon>
    </lineage>
</organism>
<evidence type="ECO:0000256" key="1">
    <source>
        <dbReference type="ARBA" id="ARBA00010641"/>
    </source>
</evidence>
<evidence type="ECO:0000256" key="5">
    <source>
        <dbReference type="ARBA" id="ARBA00023163"/>
    </source>
</evidence>
<evidence type="ECO:0000313" key="9">
    <source>
        <dbReference type="Proteomes" id="UP000199150"/>
    </source>
</evidence>
<dbReference type="SUPFAM" id="SSF88946">
    <property type="entry name" value="Sigma2 domain of RNA polymerase sigma factors"/>
    <property type="match status" value="1"/>
</dbReference>
<reference evidence="9" key="1">
    <citation type="submission" date="2016-10" db="EMBL/GenBank/DDBJ databases">
        <authorList>
            <person name="Varghese N."/>
            <person name="Submissions S."/>
        </authorList>
    </citation>
    <scope>NUCLEOTIDE SEQUENCE [LARGE SCALE GENOMIC DNA]</scope>
    <source>
        <strain evidence="9">CGMCC 1.3431</strain>
    </source>
</reference>
<gene>
    <name evidence="8" type="ORF">SAMN02927928_1694</name>
</gene>
<evidence type="ECO:0000259" key="6">
    <source>
        <dbReference type="Pfam" id="PF04542"/>
    </source>
</evidence>
<dbReference type="Gene3D" id="1.10.1740.10">
    <property type="match status" value="1"/>
</dbReference>
<keyword evidence="2" id="KW-0805">Transcription regulation</keyword>
<dbReference type="RefSeq" id="WP_245678926.1">
    <property type="nucleotide sequence ID" value="NZ_CBCRYE010000004.1"/>
</dbReference>
<dbReference type="InterPro" id="IPR007627">
    <property type="entry name" value="RNA_pol_sigma70_r2"/>
</dbReference>
<dbReference type="GO" id="GO:0006352">
    <property type="term" value="P:DNA-templated transcription initiation"/>
    <property type="evidence" value="ECO:0007669"/>
    <property type="project" value="InterPro"/>
</dbReference>
<dbReference type="InterPro" id="IPR013325">
    <property type="entry name" value="RNA_pol_sigma_r2"/>
</dbReference>
<dbReference type="STRING" id="260084.SAMN02927928_1694"/>
<evidence type="ECO:0000313" key="8">
    <source>
        <dbReference type="EMBL" id="SCW53465.1"/>
    </source>
</evidence>
<evidence type="ECO:0000256" key="2">
    <source>
        <dbReference type="ARBA" id="ARBA00023015"/>
    </source>
</evidence>
<evidence type="ECO:0000259" key="7">
    <source>
        <dbReference type="Pfam" id="PF08281"/>
    </source>
</evidence>
<dbReference type="AlphaFoldDB" id="A0A1G4RA12"/>
<dbReference type="InterPro" id="IPR013324">
    <property type="entry name" value="RNA_pol_sigma_r3/r4-like"/>
</dbReference>
<dbReference type="NCBIfam" id="NF004113">
    <property type="entry name" value="PRK05602.1"/>
    <property type="match status" value="1"/>
</dbReference>
<dbReference type="Gene3D" id="1.10.10.10">
    <property type="entry name" value="Winged helix-like DNA-binding domain superfamily/Winged helix DNA-binding domain"/>
    <property type="match status" value="1"/>
</dbReference>
<dbReference type="GO" id="GO:0003677">
    <property type="term" value="F:DNA binding"/>
    <property type="evidence" value="ECO:0007669"/>
    <property type="project" value="UniProtKB-KW"/>
</dbReference>
<dbReference type="SUPFAM" id="SSF88659">
    <property type="entry name" value="Sigma3 and sigma4 domains of RNA polymerase sigma factors"/>
    <property type="match status" value="1"/>
</dbReference>
<feature type="domain" description="RNA polymerase sigma-70 region 2" evidence="6">
    <location>
        <begin position="64"/>
        <end position="131"/>
    </location>
</feature>
<dbReference type="InterPro" id="IPR014284">
    <property type="entry name" value="RNA_pol_sigma-70_dom"/>
</dbReference>
<keyword evidence="9" id="KW-1185">Reference proteome</keyword>
<name>A0A1G4RA12_9CAUL</name>
<dbReference type="CDD" id="cd06171">
    <property type="entry name" value="Sigma70_r4"/>
    <property type="match status" value="1"/>
</dbReference>
<protein>
    <submittedName>
        <fullName evidence="8">RNA polymerase sigma-70 factor, ECF subfamily</fullName>
    </submittedName>
</protein>
<comment type="similarity">
    <text evidence="1">Belongs to the sigma-70 factor family. ECF subfamily.</text>
</comment>
<dbReference type="NCBIfam" id="TIGR02937">
    <property type="entry name" value="sigma70-ECF"/>
    <property type="match status" value="1"/>
</dbReference>
<feature type="domain" description="RNA polymerase sigma factor 70 region 4 type 2" evidence="7">
    <location>
        <begin position="159"/>
        <end position="211"/>
    </location>
</feature>
<sequence length="229" mass="25353">MAQSLFHKPRDFGHAGVKENLQQKRIHLVSAQVDALPGKQVTTDPDEVLLERIARGDMAAVSALVSRKLPRLLSLGRRMLNDPAEAEDVAQETLVRTWKQAATWVPGKARIDTWMHRVALNLCYDRLRRRKDSVSPDDVEIIDDAAGPSVQLEQAQTAQALQKALAQLPERQRTAITLNYFQEMSNIEAAAVMGVSIEALESLLARARRTLRTLMSEKSVIPGSTGAGR</sequence>
<proteinExistence type="inferred from homology"/>
<dbReference type="Proteomes" id="UP000199150">
    <property type="component" value="Unassembled WGS sequence"/>
</dbReference>
<dbReference type="InterPro" id="IPR039425">
    <property type="entry name" value="RNA_pol_sigma-70-like"/>
</dbReference>
<evidence type="ECO:0000256" key="4">
    <source>
        <dbReference type="ARBA" id="ARBA00023125"/>
    </source>
</evidence>
<keyword evidence="4" id="KW-0238">DNA-binding</keyword>